<dbReference type="EMBL" id="CAVMJV010000001">
    <property type="protein sequence ID" value="CAK5006023.1"/>
    <property type="molecule type" value="Genomic_DNA"/>
</dbReference>
<proteinExistence type="predicted"/>
<evidence type="ECO:0000313" key="2">
    <source>
        <dbReference type="Proteomes" id="UP001497535"/>
    </source>
</evidence>
<evidence type="ECO:0000313" key="1">
    <source>
        <dbReference type="EMBL" id="CAK5006023.1"/>
    </source>
</evidence>
<gene>
    <name evidence="1" type="ORF">MENTE1834_LOCUS107</name>
</gene>
<keyword evidence="2" id="KW-1185">Reference proteome</keyword>
<organism evidence="1 2">
    <name type="scientific">Meloidogyne enterolobii</name>
    <name type="common">Root-knot nematode worm</name>
    <name type="synonym">Meloidogyne mayaguensis</name>
    <dbReference type="NCBI Taxonomy" id="390850"/>
    <lineage>
        <taxon>Eukaryota</taxon>
        <taxon>Metazoa</taxon>
        <taxon>Ecdysozoa</taxon>
        <taxon>Nematoda</taxon>
        <taxon>Chromadorea</taxon>
        <taxon>Rhabditida</taxon>
        <taxon>Tylenchina</taxon>
        <taxon>Tylenchomorpha</taxon>
        <taxon>Tylenchoidea</taxon>
        <taxon>Meloidogynidae</taxon>
        <taxon>Meloidogyninae</taxon>
        <taxon>Meloidogyne</taxon>
    </lineage>
</organism>
<sequence>MKSSPQQNKNQYFHHQPYSAYLPLMNFPTNNHQLGQIYIQNYGVPNLFFGCPSTFSQQMMYPNQFNPSQSVQPNYQNANLISEDTTQLT</sequence>
<name>A0ACB0XKB8_MELEN</name>
<comment type="caution">
    <text evidence="1">The sequence shown here is derived from an EMBL/GenBank/DDBJ whole genome shotgun (WGS) entry which is preliminary data.</text>
</comment>
<reference evidence="1" key="1">
    <citation type="submission" date="2023-11" db="EMBL/GenBank/DDBJ databases">
        <authorList>
            <person name="Poullet M."/>
        </authorList>
    </citation>
    <scope>NUCLEOTIDE SEQUENCE</scope>
    <source>
        <strain evidence="1">E1834</strain>
    </source>
</reference>
<protein>
    <submittedName>
        <fullName evidence="1">Uncharacterized protein</fullName>
    </submittedName>
</protein>
<dbReference type="Proteomes" id="UP001497535">
    <property type="component" value="Unassembled WGS sequence"/>
</dbReference>
<accession>A0ACB0XKB8</accession>